<sequence>MNAHHSTTTFTQTDEEEDARILRENLAREAFREWPNDAGFDGLTEHRGPIELQVEGNIPAWATGSLYRTGPGACKIEDTKSGTIHVSHWFDGLAHTHRFDIMPAADGNGVRVMYSSRRQSEAFEKEIRAMGVIRALTFGQRSDPCVGIYSKFMSMFRRPEHLDNICVTVNANMPGFPSVVAADASSEGHRAGPKNVFLATDTSWFSEIDPKTMEPMAAVSQKQLHPDLRGPVGPAHVLQDPETGDFFSFNADYGMQATYRVFQITARGEVKILATFASKAGYIHSFFLSRSYVIVCVPVAHYKLGGIQILWEGSALEAWKPFDPSEPCRWFVVDRVNGEGVVAEFTSPAGFFFHSANAFEDTDGDILCDLIAYPNSNIVSGMYYDVLLNRNEAAKAFWTEGQKQAPCHPSLVRYRFSGRDFGKHSGKGELPSPALELQIPAPHAGDMPTINPAFACRQHRYVYCLTSRGLSTIFDSIARVDTQTREVLMWKGPIGHTPSEALFVSRKEKGGAVAPADELDGVLLTVVLDGENRKSYLLCLDPKTMTEMGRAECEFAVGLGFHGQHVVDI</sequence>
<dbReference type="PANTHER" id="PTHR10543:SF24">
    <property type="entry name" value="CAROTENOID ISOMEROOXYGENASE"/>
    <property type="match status" value="1"/>
</dbReference>
<feature type="binding site" evidence="5">
    <location>
        <position position="354"/>
    </location>
    <ligand>
        <name>Fe cation</name>
        <dbReference type="ChEBI" id="CHEBI:24875"/>
        <note>catalytic</note>
    </ligand>
</feature>
<dbReference type="GO" id="GO:0046872">
    <property type="term" value="F:metal ion binding"/>
    <property type="evidence" value="ECO:0007669"/>
    <property type="project" value="UniProtKB-KW"/>
</dbReference>
<dbReference type="PANTHER" id="PTHR10543">
    <property type="entry name" value="BETA-CAROTENE DIOXYGENASE"/>
    <property type="match status" value="1"/>
</dbReference>
<evidence type="ECO:0000256" key="4">
    <source>
        <dbReference type="ARBA" id="ARBA00023004"/>
    </source>
</evidence>
<dbReference type="GO" id="GO:0010436">
    <property type="term" value="F:carotenoid dioxygenase activity"/>
    <property type="evidence" value="ECO:0007669"/>
    <property type="project" value="TreeGrafter"/>
</dbReference>
<dbReference type="AlphaFoldDB" id="A0A507ATI4"/>
<dbReference type="EMBL" id="SKBQ01000008">
    <property type="protein sequence ID" value="TPX07407.1"/>
    <property type="molecule type" value="Genomic_DNA"/>
</dbReference>
<keyword evidence="8" id="KW-1185">Reference proteome</keyword>
<accession>A0A507ATI4</accession>
<comment type="cofactor">
    <cofactor evidence="5">
        <name>Fe(2+)</name>
        <dbReference type="ChEBI" id="CHEBI:29033"/>
    </cofactor>
    <text evidence="5">Binds 1 Fe(2+) ion per subunit.</text>
</comment>
<evidence type="ECO:0000256" key="5">
    <source>
        <dbReference type="PIRSR" id="PIRSR604294-1"/>
    </source>
</evidence>
<evidence type="ECO:0000313" key="6">
    <source>
        <dbReference type="EMBL" id="TPX07407.1"/>
    </source>
</evidence>
<keyword evidence="4 5" id="KW-0408">Iron</keyword>
<comment type="similarity">
    <text evidence="1">Belongs to the carotenoid oxygenase family.</text>
</comment>
<dbReference type="EMBL" id="SKBQ01000008">
    <property type="protein sequence ID" value="TPX07520.1"/>
    <property type="molecule type" value="Genomic_DNA"/>
</dbReference>
<evidence type="ECO:0000256" key="2">
    <source>
        <dbReference type="ARBA" id="ARBA00022723"/>
    </source>
</evidence>
<dbReference type="InterPro" id="IPR004294">
    <property type="entry name" value="Carotenoid_Oase"/>
</dbReference>
<dbReference type="OrthoDB" id="407010at2759"/>
<dbReference type="GeneID" id="41969457"/>
<dbReference type="Pfam" id="PF03055">
    <property type="entry name" value="RPE65"/>
    <property type="match status" value="1"/>
</dbReference>
<evidence type="ECO:0000313" key="7">
    <source>
        <dbReference type="EMBL" id="TPX07520.1"/>
    </source>
</evidence>
<feature type="binding site" evidence="5">
    <location>
        <position position="236"/>
    </location>
    <ligand>
        <name>Fe cation</name>
        <dbReference type="ChEBI" id="CHEBI:24875"/>
        <note>catalytic</note>
    </ligand>
</feature>
<name>A0A507ATI4_9PEZI</name>
<dbReference type="Proteomes" id="UP000319257">
    <property type="component" value="Unassembled WGS sequence"/>
</dbReference>
<dbReference type="InParanoid" id="A0A507ATI4"/>
<gene>
    <name evidence="6" type="ORF">E0L32_002010</name>
    <name evidence="7" type="ORF">E0L32_002123</name>
</gene>
<organism evidence="7 8">
    <name type="scientific">Thyridium curvatum</name>
    <dbReference type="NCBI Taxonomy" id="1093900"/>
    <lineage>
        <taxon>Eukaryota</taxon>
        <taxon>Fungi</taxon>
        <taxon>Dikarya</taxon>
        <taxon>Ascomycota</taxon>
        <taxon>Pezizomycotina</taxon>
        <taxon>Sordariomycetes</taxon>
        <taxon>Sordariomycetidae</taxon>
        <taxon>Thyridiales</taxon>
        <taxon>Thyridiaceae</taxon>
        <taxon>Thyridium</taxon>
    </lineage>
</organism>
<dbReference type="RefSeq" id="XP_030989118.1">
    <property type="nucleotide sequence ID" value="XM_031136153.1"/>
</dbReference>
<evidence type="ECO:0000256" key="3">
    <source>
        <dbReference type="ARBA" id="ARBA00023002"/>
    </source>
</evidence>
<evidence type="ECO:0000256" key="1">
    <source>
        <dbReference type="ARBA" id="ARBA00006787"/>
    </source>
</evidence>
<feature type="binding site" evidence="5">
    <location>
        <position position="284"/>
    </location>
    <ligand>
        <name>Fe cation</name>
        <dbReference type="ChEBI" id="CHEBI:24875"/>
        <note>catalytic</note>
    </ligand>
</feature>
<keyword evidence="2 5" id="KW-0479">Metal-binding</keyword>
<evidence type="ECO:0000313" key="8">
    <source>
        <dbReference type="Proteomes" id="UP000319257"/>
    </source>
</evidence>
<keyword evidence="3" id="KW-0560">Oxidoreductase</keyword>
<protein>
    <submittedName>
        <fullName evidence="7">Uncharacterized protein</fullName>
    </submittedName>
</protein>
<comment type="caution">
    <text evidence="7">The sequence shown here is derived from an EMBL/GenBank/DDBJ whole genome shotgun (WGS) entry which is preliminary data.</text>
</comment>
<proteinExistence type="inferred from homology"/>
<reference evidence="7 8" key="1">
    <citation type="submission" date="2019-06" db="EMBL/GenBank/DDBJ databases">
        <title>Draft genome sequence of the filamentous fungus Phialemoniopsis curvata isolated from diesel fuel.</title>
        <authorList>
            <person name="Varaljay V.A."/>
            <person name="Lyon W.J."/>
            <person name="Crouch A.L."/>
            <person name="Drake C.E."/>
            <person name="Hollomon J.M."/>
            <person name="Nadeau L.J."/>
            <person name="Nunn H.S."/>
            <person name="Stevenson B.S."/>
            <person name="Bojanowski C.L."/>
            <person name="Crookes-Goodson W.J."/>
        </authorList>
    </citation>
    <scope>NUCLEOTIDE SEQUENCE [LARGE SCALE GENOMIC DNA]</scope>
    <source>
        <strain evidence="7 8">D216</strain>
    </source>
</reference>
<dbReference type="GO" id="GO:0016121">
    <property type="term" value="P:carotene catabolic process"/>
    <property type="evidence" value="ECO:0007669"/>
    <property type="project" value="TreeGrafter"/>
</dbReference>
<feature type="binding site" evidence="5">
    <location>
        <position position="562"/>
    </location>
    <ligand>
        <name>Fe cation</name>
        <dbReference type="ChEBI" id="CHEBI:24875"/>
        <note>catalytic</note>
    </ligand>
</feature>
<dbReference type="STRING" id="1093900.A0A507ATI4"/>